<comment type="caution">
    <text evidence="1">The sequence shown here is derived from an EMBL/GenBank/DDBJ whole genome shotgun (WGS) entry which is preliminary data.</text>
</comment>
<protein>
    <submittedName>
        <fullName evidence="1">Uncharacterized protein</fullName>
    </submittedName>
</protein>
<evidence type="ECO:0000313" key="1">
    <source>
        <dbReference type="EMBL" id="CAI0548995.1"/>
    </source>
</evidence>
<keyword evidence="2" id="KW-1185">Reference proteome</keyword>
<gene>
    <name evidence="1" type="ORF">LITE_LOCUS44974</name>
</gene>
<feature type="non-terminal residue" evidence="1">
    <location>
        <position position="1"/>
    </location>
</feature>
<dbReference type="Proteomes" id="UP001154282">
    <property type="component" value="Unassembled WGS sequence"/>
</dbReference>
<sequence>NLPLNFTLLQFAPLVAKQSVILPPFSNFPGNPSFHLTVIDPMSTLCDPTSSCNPDKESGIRIACNSENVSEFALGANGDSGSACSEALFLSENKGYYDSACRRCRELEAIEPIPMPGDDKYLFPCEHEEFAKDEGLKLRVIRYRKSMAKTGGFDVDCPPLHAQFDENLPHAHLSYITGFDHRVRKAALFVIDRYNETKSKNLALLDISNVCAYIGGRVVLFITFEGYNPEKPDNYVETYQAVVSCVHRSNEKVVKIFRRKSDGKDLLDPDAFYVVYIEYWTSLYYGDK</sequence>
<name>A0AAV0QU64_9ROSI</name>
<dbReference type="AlphaFoldDB" id="A0AAV0QU64"/>
<dbReference type="EMBL" id="CAMGYJ010000010">
    <property type="protein sequence ID" value="CAI0548995.1"/>
    <property type="molecule type" value="Genomic_DNA"/>
</dbReference>
<organism evidence="1 2">
    <name type="scientific">Linum tenue</name>
    <dbReference type="NCBI Taxonomy" id="586396"/>
    <lineage>
        <taxon>Eukaryota</taxon>
        <taxon>Viridiplantae</taxon>
        <taxon>Streptophyta</taxon>
        <taxon>Embryophyta</taxon>
        <taxon>Tracheophyta</taxon>
        <taxon>Spermatophyta</taxon>
        <taxon>Magnoliopsida</taxon>
        <taxon>eudicotyledons</taxon>
        <taxon>Gunneridae</taxon>
        <taxon>Pentapetalae</taxon>
        <taxon>rosids</taxon>
        <taxon>fabids</taxon>
        <taxon>Malpighiales</taxon>
        <taxon>Linaceae</taxon>
        <taxon>Linum</taxon>
    </lineage>
</organism>
<evidence type="ECO:0000313" key="2">
    <source>
        <dbReference type="Proteomes" id="UP001154282"/>
    </source>
</evidence>
<accession>A0AAV0QU64</accession>
<reference evidence="1" key="1">
    <citation type="submission" date="2022-08" db="EMBL/GenBank/DDBJ databases">
        <authorList>
            <person name="Gutierrez-Valencia J."/>
        </authorList>
    </citation>
    <scope>NUCLEOTIDE SEQUENCE</scope>
</reference>
<proteinExistence type="predicted"/>
<dbReference type="PANTHER" id="PTHR31260:SF28">
    <property type="entry name" value="CYSTATIN DOMAIN PROTEIN"/>
    <property type="match status" value="1"/>
</dbReference>
<dbReference type="PANTHER" id="PTHR31260">
    <property type="entry name" value="CYSTATIN/MONELLIN SUPERFAMILY PROTEIN"/>
    <property type="match status" value="1"/>
</dbReference>
<dbReference type="InterPro" id="IPR006462">
    <property type="entry name" value="MS5"/>
</dbReference>